<feature type="transmembrane region" description="Helical" evidence="2">
    <location>
        <begin position="167"/>
        <end position="197"/>
    </location>
</feature>
<dbReference type="RefSeq" id="WP_012797655.1">
    <property type="nucleotide sequence ID" value="NC_013165.1"/>
</dbReference>
<name>C7N329_SLAHD</name>
<keyword evidence="2" id="KW-0472">Membrane</keyword>
<feature type="compositionally biased region" description="Low complexity" evidence="1">
    <location>
        <begin position="383"/>
        <end position="393"/>
    </location>
</feature>
<dbReference type="Pfam" id="PF13197">
    <property type="entry name" value="DUF4013"/>
    <property type="match status" value="1"/>
</dbReference>
<feature type="transmembrane region" description="Helical" evidence="2">
    <location>
        <begin position="209"/>
        <end position="240"/>
    </location>
</feature>
<evidence type="ECO:0000313" key="4">
    <source>
        <dbReference type="Proteomes" id="UP000002026"/>
    </source>
</evidence>
<sequence length="401" mass="43167">MNVSFFSMAWQDVKSSPRWFATALKLALVQMIPVFGSMVSEGYIYGWAREAAWNIHKPMPTAVFHNEDGTLYKRGAFIWVYALVLGLITVVLSELGSVIMGSGDNAALAAIGLLISLATFALGIFLQLFVWTGSMRIALYNTLGSGFQLNRLWNMIKRESSGIIRILITYFLVSLAVGFIMGILLMPIVIGVIAAGVGSVDVLATADEFAIFGTILGAGAMATILLIVWAFVLMVATVILELVSVRAIGYWTSQFDVAMWGAERAPMPFETGAPLGQTYSAAYQQYQQPVQTYQQPTAQPSYQTPMAQQNPQAQPVQQQYQAPVAQPQVVEQPAADQPYHPAPAEPPVQPLEPVAQQAVQSLDGAADPVQPAAPEAPAPAEPAQPAAPEQPADAADDADQR</sequence>
<keyword evidence="2" id="KW-1133">Transmembrane helix</keyword>
<keyword evidence="2" id="KW-0812">Transmembrane</keyword>
<dbReference type="KEGG" id="shi:Shel_04900"/>
<accession>C7N329</accession>
<reference evidence="3 4" key="1">
    <citation type="journal article" date="2009" name="Stand. Genomic Sci.">
        <title>Complete genome sequence of Slackia heliotrinireducens type strain (RHS 1).</title>
        <authorList>
            <person name="Pukall R."/>
            <person name="Lapidus A."/>
            <person name="Nolan M."/>
            <person name="Copeland A."/>
            <person name="Glavina Del Rio T."/>
            <person name="Lucas S."/>
            <person name="Chen F."/>
            <person name="Tice H."/>
            <person name="Cheng J.F."/>
            <person name="Chertkov O."/>
            <person name="Bruce D."/>
            <person name="Goodwin L."/>
            <person name="Kuske C."/>
            <person name="Brettin T."/>
            <person name="Detter J.C."/>
            <person name="Han C."/>
            <person name="Pitluck S."/>
            <person name="Pati A."/>
            <person name="Mavrommatis K."/>
            <person name="Ivanova N."/>
            <person name="Ovchinnikova G."/>
            <person name="Chen A."/>
            <person name="Palaniappan K."/>
            <person name="Schneider S."/>
            <person name="Rohde M."/>
            <person name="Chain P."/>
            <person name="D'haeseleer P."/>
            <person name="Goker M."/>
            <person name="Bristow J."/>
            <person name="Eisen J.A."/>
            <person name="Markowitz V."/>
            <person name="Kyrpides N.C."/>
            <person name="Klenk H.P."/>
            <person name="Hugenholtz P."/>
        </authorList>
    </citation>
    <scope>NUCLEOTIDE SEQUENCE [LARGE SCALE GENOMIC DNA]</scope>
    <source>
        <strain evidence="4">ATCC 29202 / DSM 20476 / NCTC 11029 / RHS 1</strain>
    </source>
</reference>
<dbReference type="Proteomes" id="UP000002026">
    <property type="component" value="Chromosome"/>
</dbReference>
<dbReference type="EMBL" id="CP001684">
    <property type="protein sequence ID" value="ACV21550.1"/>
    <property type="molecule type" value="Genomic_DNA"/>
</dbReference>
<evidence type="ECO:0000313" key="3">
    <source>
        <dbReference type="EMBL" id="ACV21550.1"/>
    </source>
</evidence>
<dbReference type="InterPro" id="IPR025098">
    <property type="entry name" value="DUF4013"/>
</dbReference>
<dbReference type="STRING" id="471855.Shel_04900"/>
<organism evidence="3 4">
    <name type="scientific">Slackia heliotrinireducens (strain ATCC 29202 / DSM 20476 / NCTC 11029 / RHS 1)</name>
    <name type="common">Peptococcus heliotrinreducens</name>
    <dbReference type="NCBI Taxonomy" id="471855"/>
    <lineage>
        <taxon>Bacteria</taxon>
        <taxon>Bacillati</taxon>
        <taxon>Actinomycetota</taxon>
        <taxon>Coriobacteriia</taxon>
        <taxon>Eggerthellales</taxon>
        <taxon>Eggerthellaceae</taxon>
        <taxon>Slackia</taxon>
    </lineage>
</organism>
<dbReference type="eggNOG" id="COG3266">
    <property type="taxonomic scope" value="Bacteria"/>
</dbReference>
<proteinExistence type="predicted"/>
<gene>
    <name evidence="3" type="ordered locus">Shel_04900</name>
</gene>
<keyword evidence="4" id="KW-1185">Reference proteome</keyword>
<feature type="transmembrane region" description="Helical" evidence="2">
    <location>
        <begin position="106"/>
        <end position="131"/>
    </location>
</feature>
<dbReference type="AlphaFoldDB" id="C7N329"/>
<feature type="compositionally biased region" description="Low complexity" evidence="1">
    <location>
        <begin position="293"/>
        <end position="338"/>
    </location>
</feature>
<evidence type="ECO:0000256" key="2">
    <source>
        <dbReference type="SAM" id="Phobius"/>
    </source>
</evidence>
<feature type="compositionally biased region" description="Pro residues" evidence="1">
    <location>
        <begin position="340"/>
        <end position="350"/>
    </location>
</feature>
<feature type="transmembrane region" description="Helical" evidence="2">
    <location>
        <begin position="20"/>
        <end position="39"/>
    </location>
</feature>
<evidence type="ECO:0008006" key="5">
    <source>
        <dbReference type="Google" id="ProtNLM"/>
    </source>
</evidence>
<feature type="transmembrane region" description="Helical" evidence="2">
    <location>
        <begin position="78"/>
        <end position="100"/>
    </location>
</feature>
<feature type="region of interest" description="Disordered" evidence="1">
    <location>
        <begin position="293"/>
        <end position="401"/>
    </location>
</feature>
<evidence type="ECO:0000256" key="1">
    <source>
        <dbReference type="SAM" id="MobiDB-lite"/>
    </source>
</evidence>
<protein>
    <recommendedName>
        <fullName evidence="5">Glycerophosphoryl diester phosphodiesterase membrane domain-containing protein</fullName>
    </recommendedName>
</protein>
<dbReference type="HOGENOM" id="CLU_059514_0_0_11"/>